<evidence type="ECO:0000313" key="2">
    <source>
        <dbReference type="EMBL" id="KAK8870178.1"/>
    </source>
</evidence>
<reference evidence="2 3" key="1">
    <citation type="submission" date="2024-04" db="EMBL/GenBank/DDBJ databases">
        <title>Tritrichomonas musculus Genome.</title>
        <authorList>
            <person name="Alves-Ferreira E."/>
            <person name="Grigg M."/>
            <person name="Lorenzi H."/>
            <person name="Galac M."/>
        </authorList>
    </citation>
    <scope>NUCLEOTIDE SEQUENCE [LARGE SCALE GENOMIC DNA]</scope>
    <source>
        <strain evidence="2 3">EAF2021</strain>
    </source>
</reference>
<evidence type="ECO:0000256" key="1">
    <source>
        <dbReference type="SAM" id="MobiDB-lite"/>
    </source>
</evidence>
<sequence length="427" mass="51554">MIAQDFFEKMKITQDNLLKYLDNLDDSQNFVNIKKLIDDQKIHEDQHKLKSFLHLLLKISNNHHRSPNFFNKIIQILQLFKEEIKKKFPNWEIFEIFKNNKRILLFLIEEQIIVMDGYIAKQIAIFSKNNYLFKYIDYFEPEMEPFLTEHFKDKYDVRKVNEISDDFFEKRKIGENDSTLCELIRKDSIAEFIRYTNQSDIQIEKVKILPSIFETNNFLIKQQSTTLIEYAAFFGSIKIIKYLQNKNIELTSSLWLYGVHSNSEKIINFLEENNVEQPKFRNIKFNIKIKNRNIHTYYFHQLKEEEEDNVNQEEENQEDAIQEEEEQQQDDDDYSYKEAFIESIKCHHNDIANYFLKNCFQSDDNRLLKIAFINGLKNYNFDFFQDKFINENSIYDFCKYDYFIVVDAFLKQGNININQKTILVIMI</sequence>
<dbReference type="InterPro" id="IPR036770">
    <property type="entry name" value="Ankyrin_rpt-contain_sf"/>
</dbReference>
<dbReference type="Proteomes" id="UP001470230">
    <property type="component" value="Unassembled WGS sequence"/>
</dbReference>
<organism evidence="2 3">
    <name type="scientific">Tritrichomonas musculus</name>
    <dbReference type="NCBI Taxonomy" id="1915356"/>
    <lineage>
        <taxon>Eukaryota</taxon>
        <taxon>Metamonada</taxon>
        <taxon>Parabasalia</taxon>
        <taxon>Tritrichomonadida</taxon>
        <taxon>Tritrichomonadidae</taxon>
        <taxon>Tritrichomonas</taxon>
    </lineage>
</organism>
<evidence type="ECO:0000313" key="3">
    <source>
        <dbReference type="Proteomes" id="UP001470230"/>
    </source>
</evidence>
<protein>
    <recommendedName>
        <fullName evidence="4">DUF3447 domain-containing protein</fullName>
    </recommendedName>
</protein>
<proteinExistence type="predicted"/>
<dbReference type="SUPFAM" id="SSF48403">
    <property type="entry name" value="Ankyrin repeat"/>
    <property type="match status" value="1"/>
</dbReference>
<name>A0ABR2IX84_9EUKA</name>
<accession>A0ABR2IX84</accession>
<gene>
    <name evidence="2" type="ORF">M9Y10_008055</name>
</gene>
<keyword evidence="3" id="KW-1185">Reference proteome</keyword>
<comment type="caution">
    <text evidence="2">The sequence shown here is derived from an EMBL/GenBank/DDBJ whole genome shotgun (WGS) entry which is preliminary data.</text>
</comment>
<dbReference type="EMBL" id="JAPFFF010000014">
    <property type="protein sequence ID" value="KAK8870178.1"/>
    <property type="molecule type" value="Genomic_DNA"/>
</dbReference>
<evidence type="ECO:0008006" key="4">
    <source>
        <dbReference type="Google" id="ProtNLM"/>
    </source>
</evidence>
<feature type="region of interest" description="Disordered" evidence="1">
    <location>
        <begin position="305"/>
        <end position="332"/>
    </location>
</feature>